<evidence type="ECO:0000313" key="1">
    <source>
        <dbReference type="EMBL" id="VTP69399.1"/>
    </source>
</evidence>
<dbReference type="Proteomes" id="UP000310719">
    <property type="component" value="Chromosome"/>
</dbReference>
<name>A0A4U9I2N4_9ENTR</name>
<sequence length="126" mass="14152">MVACLPVTSTRVKKRTFLLALLLFIDQAEKWATILVVPEHSELMESIMTKTNVRIGAFEIDDAELNGDTQGERTLTIPCKSDPDLCMQLDAWDADTSVPALLDGEHSVLYREHYDQGSDAWIMRLA</sequence>
<proteinExistence type="predicted"/>
<organism evidence="1 2">
    <name type="scientific">Leclercia adecarboxylata</name>
    <dbReference type="NCBI Taxonomy" id="83655"/>
    <lineage>
        <taxon>Bacteria</taxon>
        <taxon>Pseudomonadati</taxon>
        <taxon>Pseudomonadota</taxon>
        <taxon>Gammaproteobacteria</taxon>
        <taxon>Enterobacterales</taxon>
        <taxon>Enterobacteriaceae</taxon>
        <taxon>Leclercia</taxon>
    </lineage>
</organism>
<dbReference type="Pfam" id="PF07351">
    <property type="entry name" value="DUF1480"/>
    <property type="match status" value="1"/>
</dbReference>
<reference evidence="1 2" key="1">
    <citation type="submission" date="2019-05" db="EMBL/GenBank/DDBJ databases">
        <authorList>
            <consortium name="Pathogen Informatics"/>
        </authorList>
    </citation>
    <scope>NUCLEOTIDE SEQUENCE [LARGE SCALE GENOMIC DNA]</scope>
    <source>
        <strain evidence="1 2">NCTC13032</strain>
    </source>
</reference>
<gene>
    <name evidence="1" type="ORF">NCTC13032_04302</name>
</gene>
<accession>A0A4U9I2N4</accession>
<dbReference type="InterPro" id="IPR009950">
    <property type="entry name" value="DUF1480"/>
</dbReference>
<protein>
    <submittedName>
        <fullName evidence="1">Protein of uncharacterized function (DUF1480)</fullName>
    </submittedName>
</protein>
<dbReference type="AlphaFoldDB" id="A0A4U9I2N4"/>
<dbReference type="STRING" id="83655.APT61_08700"/>
<dbReference type="EMBL" id="LR590464">
    <property type="protein sequence ID" value="VTP69399.1"/>
    <property type="molecule type" value="Genomic_DNA"/>
</dbReference>
<evidence type="ECO:0000313" key="2">
    <source>
        <dbReference type="Proteomes" id="UP000310719"/>
    </source>
</evidence>